<evidence type="ECO:0000259" key="7">
    <source>
        <dbReference type="Pfam" id="PF01490"/>
    </source>
</evidence>
<feature type="transmembrane region" description="Helical" evidence="6">
    <location>
        <begin position="247"/>
        <end position="265"/>
    </location>
</feature>
<keyword evidence="4 6" id="KW-0472">Membrane</keyword>
<comment type="caution">
    <text evidence="8">The sequence shown here is derived from an EMBL/GenBank/DDBJ whole genome shotgun (WGS) entry which is preliminary data.</text>
</comment>
<evidence type="ECO:0000256" key="5">
    <source>
        <dbReference type="SAM" id="MobiDB-lite"/>
    </source>
</evidence>
<dbReference type="InterPro" id="IPR013057">
    <property type="entry name" value="AA_transpt_TM"/>
</dbReference>
<keyword evidence="9" id="KW-1185">Reference proteome</keyword>
<accession>A0A8S4G877</accession>
<name>A0A8S4G877_PLUXY</name>
<feature type="transmembrane region" description="Helical" evidence="6">
    <location>
        <begin position="205"/>
        <end position="227"/>
    </location>
</feature>
<keyword evidence="3 6" id="KW-1133">Transmembrane helix</keyword>
<feature type="transmembrane region" description="Helical" evidence="6">
    <location>
        <begin position="396"/>
        <end position="413"/>
    </location>
</feature>
<feature type="transmembrane region" description="Helical" evidence="6">
    <location>
        <begin position="370"/>
        <end position="390"/>
    </location>
</feature>
<sequence>MEKETSGHSLSTMATQQAEGVTLTLITETPKKNGSTEDDYDPHLHRETPNATSNFETLVHLLKCSLGTGILAMPQAFAKAGLVTGTIATVLIGILLTYCLHILLPIPAVQEGACAAPLTYPESMKVACATARAACVPSPTSRAHRRRLHRRLPAGHRLRLYIVFIAENVKSLVDPIYEMSLTLYMVIVMVPLLCFTMIRDLKRLAPFSLVANVLTLIGVCVVVYFLLALERKQGDLDLWGSFSTFPLFFGTVLFALTAVGVVITLENNMQNPKSFGSTFGVLNVGMAFIVLLYVAVGVLGYLFCLSDCRDSITLNLPKQPLPMVVLGLFAVAILISYVLQCYVPVEIVWKTYVRPKLVEREVKKLLLWEYVLRVGLCLLTFILAVCIPLLGLFISLFGALCLSVLGLCFPAILELCSKWGTPSLGKGTIVKDILIVIFGIVGMIAGTYTTMLSIVRALS</sequence>
<organism evidence="8 9">
    <name type="scientific">Plutella xylostella</name>
    <name type="common">Diamondback moth</name>
    <name type="synonym">Plutella maculipennis</name>
    <dbReference type="NCBI Taxonomy" id="51655"/>
    <lineage>
        <taxon>Eukaryota</taxon>
        <taxon>Metazoa</taxon>
        <taxon>Ecdysozoa</taxon>
        <taxon>Arthropoda</taxon>
        <taxon>Hexapoda</taxon>
        <taxon>Insecta</taxon>
        <taxon>Pterygota</taxon>
        <taxon>Neoptera</taxon>
        <taxon>Endopterygota</taxon>
        <taxon>Lepidoptera</taxon>
        <taxon>Glossata</taxon>
        <taxon>Ditrysia</taxon>
        <taxon>Yponomeutoidea</taxon>
        <taxon>Plutellidae</taxon>
        <taxon>Plutella</taxon>
    </lineage>
</organism>
<protein>
    <submittedName>
        <fullName evidence="8">(diamondback moth) hypothetical protein</fullName>
    </submittedName>
</protein>
<feature type="transmembrane region" description="Helical" evidence="6">
    <location>
        <begin position="181"/>
        <end position="198"/>
    </location>
</feature>
<dbReference type="PANTHER" id="PTHR22950">
    <property type="entry name" value="AMINO ACID TRANSPORTER"/>
    <property type="match status" value="1"/>
</dbReference>
<feature type="domain" description="Amino acid transporter transmembrane" evidence="7">
    <location>
        <begin position="160"/>
        <end position="451"/>
    </location>
</feature>
<evidence type="ECO:0000256" key="1">
    <source>
        <dbReference type="ARBA" id="ARBA00004141"/>
    </source>
</evidence>
<comment type="subcellular location">
    <subcellularLocation>
        <location evidence="1">Membrane</location>
        <topology evidence="1">Multi-pass membrane protein</topology>
    </subcellularLocation>
</comment>
<evidence type="ECO:0000256" key="3">
    <source>
        <dbReference type="ARBA" id="ARBA00022989"/>
    </source>
</evidence>
<evidence type="ECO:0000256" key="6">
    <source>
        <dbReference type="SAM" id="Phobius"/>
    </source>
</evidence>
<evidence type="ECO:0000256" key="2">
    <source>
        <dbReference type="ARBA" id="ARBA00022692"/>
    </source>
</evidence>
<reference evidence="8" key="1">
    <citation type="submission" date="2020-11" db="EMBL/GenBank/DDBJ databases">
        <authorList>
            <person name="Whiteford S."/>
        </authorList>
    </citation>
    <scope>NUCLEOTIDE SEQUENCE</scope>
</reference>
<feature type="transmembrane region" description="Helical" evidence="6">
    <location>
        <begin position="433"/>
        <end position="455"/>
    </location>
</feature>
<feature type="transmembrane region" description="Helical" evidence="6">
    <location>
        <begin position="277"/>
        <end position="303"/>
    </location>
</feature>
<evidence type="ECO:0000313" key="8">
    <source>
        <dbReference type="EMBL" id="CAG9137285.1"/>
    </source>
</evidence>
<dbReference type="EMBL" id="CAJHNJ030000202">
    <property type="protein sequence ID" value="CAG9137285.1"/>
    <property type="molecule type" value="Genomic_DNA"/>
</dbReference>
<dbReference type="PANTHER" id="PTHR22950:SF340">
    <property type="entry name" value="AMINO ACID TRANSPORTER TRANSMEMBRANE DOMAIN-CONTAINING PROTEIN-RELATED"/>
    <property type="match status" value="1"/>
</dbReference>
<feature type="domain" description="Amino acid transporter transmembrane" evidence="7">
    <location>
        <begin position="52"/>
        <end position="104"/>
    </location>
</feature>
<proteinExistence type="predicted"/>
<feature type="region of interest" description="Disordered" evidence="5">
    <location>
        <begin position="26"/>
        <end position="49"/>
    </location>
</feature>
<evidence type="ECO:0000313" key="9">
    <source>
        <dbReference type="Proteomes" id="UP000653454"/>
    </source>
</evidence>
<feature type="transmembrane region" description="Helical" evidence="6">
    <location>
        <begin position="323"/>
        <end position="349"/>
    </location>
</feature>
<dbReference type="GO" id="GO:0015179">
    <property type="term" value="F:L-amino acid transmembrane transporter activity"/>
    <property type="evidence" value="ECO:0007669"/>
    <property type="project" value="TreeGrafter"/>
</dbReference>
<dbReference type="Pfam" id="PF01490">
    <property type="entry name" value="Aa_trans"/>
    <property type="match status" value="2"/>
</dbReference>
<dbReference type="AlphaFoldDB" id="A0A8S4G877"/>
<gene>
    <name evidence="8" type="ORF">PLXY2_LOCUS15531</name>
</gene>
<dbReference type="GO" id="GO:0005774">
    <property type="term" value="C:vacuolar membrane"/>
    <property type="evidence" value="ECO:0007669"/>
    <property type="project" value="TreeGrafter"/>
</dbReference>
<feature type="compositionally biased region" description="Basic and acidic residues" evidence="5">
    <location>
        <begin position="29"/>
        <end position="48"/>
    </location>
</feature>
<feature type="transmembrane region" description="Helical" evidence="6">
    <location>
        <begin position="80"/>
        <end position="103"/>
    </location>
</feature>
<keyword evidence="2 6" id="KW-0812">Transmembrane</keyword>
<dbReference type="Proteomes" id="UP000653454">
    <property type="component" value="Unassembled WGS sequence"/>
</dbReference>
<evidence type="ECO:0000256" key="4">
    <source>
        <dbReference type="ARBA" id="ARBA00023136"/>
    </source>
</evidence>